<dbReference type="Proteomes" id="UP000823842">
    <property type="component" value="Unassembled WGS sequence"/>
</dbReference>
<protein>
    <submittedName>
        <fullName evidence="7">Alkaline phosphatase</fullName>
    </submittedName>
</protein>
<feature type="binding site" evidence="3">
    <location>
        <position position="357"/>
    </location>
    <ligand>
        <name>Zn(2+)</name>
        <dbReference type="ChEBI" id="CHEBI:29105"/>
        <label>2</label>
    </ligand>
</feature>
<dbReference type="PRINTS" id="PR00113">
    <property type="entry name" value="ALKPHPHTASE"/>
</dbReference>
<gene>
    <name evidence="7" type="ORF">IAA06_07420</name>
</gene>
<feature type="signal peptide" evidence="6">
    <location>
        <begin position="1"/>
        <end position="29"/>
    </location>
</feature>
<feature type="chain" id="PRO_5039490321" evidence="6">
    <location>
        <begin position="30"/>
        <end position="544"/>
    </location>
</feature>
<dbReference type="Gene3D" id="1.10.60.40">
    <property type="match status" value="1"/>
</dbReference>
<name>A0A9D2LSV2_9FIRM</name>
<evidence type="ECO:0000256" key="2">
    <source>
        <dbReference type="PIRSR" id="PIRSR601952-1"/>
    </source>
</evidence>
<dbReference type="AlphaFoldDB" id="A0A9D2LSV2"/>
<dbReference type="CDD" id="cd16012">
    <property type="entry name" value="ALP"/>
    <property type="match status" value="1"/>
</dbReference>
<feature type="region of interest" description="Disordered" evidence="5">
    <location>
        <begin position="32"/>
        <end position="60"/>
    </location>
</feature>
<dbReference type="PANTHER" id="PTHR11596:SF5">
    <property type="entry name" value="ALKALINE PHOSPHATASE"/>
    <property type="match status" value="1"/>
</dbReference>
<feature type="binding site" evidence="3">
    <location>
        <position position="356"/>
    </location>
    <ligand>
        <name>Zn(2+)</name>
        <dbReference type="ChEBI" id="CHEBI:29105"/>
        <label>2</label>
    </ligand>
</feature>
<keyword evidence="1" id="KW-0597">Phosphoprotein</keyword>
<evidence type="ECO:0000313" key="7">
    <source>
        <dbReference type="EMBL" id="HJB28609.1"/>
    </source>
</evidence>
<feature type="binding site" evidence="3">
    <location>
        <position position="183"/>
    </location>
    <ligand>
        <name>Mg(2+)</name>
        <dbReference type="ChEBI" id="CHEBI:18420"/>
    </ligand>
</feature>
<dbReference type="GO" id="GO:0046872">
    <property type="term" value="F:metal ion binding"/>
    <property type="evidence" value="ECO:0007669"/>
    <property type="project" value="UniProtKB-KW"/>
</dbReference>
<reference evidence="7" key="2">
    <citation type="submission" date="2021-04" db="EMBL/GenBank/DDBJ databases">
        <authorList>
            <person name="Gilroy R."/>
        </authorList>
    </citation>
    <scope>NUCLEOTIDE SEQUENCE</scope>
    <source>
        <strain evidence="7">ChiSjej1B19-5720</strain>
    </source>
</reference>
<feature type="binding site" evidence="3">
    <location>
        <position position="308"/>
    </location>
    <ligand>
        <name>Mg(2+)</name>
        <dbReference type="ChEBI" id="CHEBI:18420"/>
    </ligand>
</feature>
<dbReference type="SMART" id="SM00098">
    <property type="entry name" value="alkPPc"/>
    <property type="match status" value="1"/>
</dbReference>
<comment type="similarity">
    <text evidence="4">Belongs to the alkaline phosphatase family.</text>
</comment>
<dbReference type="GO" id="GO:0004035">
    <property type="term" value="F:alkaline phosphatase activity"/>
    <property type="evidence" value="ECO:0007669"/>
    <property type="project" value="TreeGrafter"/>
</dbReference>
<reference evidence="7" key="1">
    <citation type="journal article" date="2021" name="PeerJ">
        <title>Extensive microbial diversity within the chicken gut microbiome revealed by metagenomics and culture.</title>
        <authorList>
            <person name="Gilroy R."/>
            <person name="Ravi A."/>
            <person name="Getino M."/>
            <person name="Pursley I."/>
            <person name="Horton D.L."/>
            <person name="Alikhan N.F."/>
            <person name="Baker D."/>
            <person name="Gharbi K."/>
            <person name="Hall N."/>
            <person name="Watson M."/>
            <person name="Adriaenssens E.M."/>
            <person name="Foster-Nyarko E."/>
            <person name="Jarju S."/>
            <person name="Secka A."/>
            <person name="Antonio M."/>
            <person name="Oren A."/>
            <person name="Chaudhuri R.R."/>
            <person name="La Ragione R."/>
            <person name="Hildebrand F."/>
            <person name="Pallen M.J."/>
        </authorList>
    </citation>
    <scope>NUCLEOTIDE SEQUENCE</scope>
    <source>
        <strain evidence="7">ChiSjej1B19-5720</strain>
    </source>
</reference>
<dbReference type="InterPro" id="IPR017850">
    <property type="entry name" value="Alkaline_phosphatase_core_sf"/>
</dbReference>
<feature type="compositionally biased region" description="Low complexity" evidence="5">
    <location>
        <begin position="32"/>
        <end position="41"/>
    </location>
</feature>
<feature type="binding site" evidence="3">
    <location>
        <position position="317"/>
    </location>
    <ligand>
        <name>Zn(2+)</name>
        <dbReference type="ChEBI" id="CHEBI:29105"/>
        <label>2</label>
    </ligand>
</feature>
<keyword evidence="3" id="KW-0479">Metal-binding</keyword>
<dbReference type="EMBL" id="DWYZ01000144">
    <property type="protein sequence ID" value="HJB28609.1"/>
    <property type="molecule type" value="Genomic_DNA"/>
</dbReference>
<dbReference type="Pfam" id="PF00245">
    <property type="entry name" value="Alk_phosphatase"/>
    <property type="match status" value="1"/>
</dbReference>
<comment type="caution">
    <text evidence="7">The sequence shown here is derived from an EMBL/GenBank/DDBJ whole genome shotgun (WGS) entry which is preliminary data.</text>
</comment>
<comment type="cofactor">
    <cofactor evidence="3">
        <name>Mg(2+)</name>
        <dbReference type="ChEBI" id="CHEBI:18420"/>
    </cofactor>
    <text evidence="3">Binds 1 Mg(2+) ion.</text>
</comment>
<accession>A0A9D2LSV2</accession>
<proteinExistence type="inferred from homology"/>
<dbReference type="PANTHER" id="PTHR11596">
    <property type="entry name" value="ALKALINE PHOSPHATASE"/>
    <property type="match status" value="1"/>
</dbReference>
<sequence length="544" mass="58922">MKAKKISTLLLTTAMLASSAILPAQAAMAAEDSAEATQAAEETTEETAEQTTEEATTDAADGETAVPKYVFLFIGDGMSYPQIQTTNYYLSAMADDGDEILTSQNNLNMMDFPVAGSAQTYDSTSFCPDSASTATSIATGHKTYSGTINMDENMETAYETIAEKLKDQLGYKVGILTSVNLNHATPAAFYAHQASRNSYYEIGQELIASEFDYFAGGGLLQPTGAEEDQTDLYQLAEEAGYTVVKTKADAEALTAESGKAIVIDETLADDDAMSYAMDLEEGEWGLADYVEKGIEVLDNDTGFFMMVEGGKIDWACHANDAGATINDTIALDEAVGKAVEFYNEHPDETLILVTGDHETGGLTIGFAGTDYDTFLTNISNQKISYAKFDSDYVAGYKENQTDFETVMADITELFGLQAPAGETEQTQQADSKDQHPEAEEGAGSLVMTDYEYEKLQAAYEETMSRTGEETEFSQEEYILYGSYEPLTVTITHILNNKSGIDFSSYAHTGLPVEVFAMGVGQEQFNGYYDNTDIFNKMAALTGVA</sequence>
<feature type="compositionally biased region" description="Acidic residues" evidence="5">
    <location>
        <begin position="42"/>
        <end position="56"/>
    </location>
</feature>
<evidence type="ECO:0000256" key="1">
    <source>
        <dbReference type="ARBA" id="ARBA00022553"/>
    </source>
</evidence>
<evidence type="ECO:0000256" key="4">
    <source>
        <dbReference type="RuleBase" id="RU003946"/>
    </source>
</evidence>
<keyword evidence="3" id="KW-0460">Magnesium</keyword>
<feature type="binding site" evidence="3">
    <location>
        <position position="507"/>
    </location>
    <ligand>
        <name>Zn(2+)</name>
        <dbReference type="ChEBI" id="CHEBI:29105"/>
        <label>2</label>
    </ligand>
</feature>
<feature type="region of interest" description="Disordered" evidence="5">
    <location>
        <begin position="421"/>
        <end position="444"/>
    </location>
</feature>
<feature type="active site" description="Phosphoserine intermediate" evidence="2">
    <location>
        <position position="130"/>
    </location>
</feature>
<keyword evidence="6" id="KW-0732">Signal</keyword>
<dbReference type="Gene3D" id="3.40.720.10">
    <property type="entry name" value="Alkaline Phosphatase, subunit A"/>
    <property type="match status" value="2"/>
</dbReference>
<evidence type="ECO:0000256" key="5">
    <source>
        <dbReference type="SAM" id="MobiDB-lite"/>
    </source>
</evidence>
<comment type="cofactor">
    <cofactor evidence="3">
        <name>Zn(2+)</name>
        <dbReference type="ChEBI" id="CHEBI:29105"/>
    </cofactor>
    <text evidence="3">Binds 2 Zn(2+) ions.</text>
</comment>
<feature type="binding site" evidence="3">
    <location>
        <position position="76"/>
    </location>
    <ligand>
        <name>Mg(2+)</name>
        <dbReference type="ChEBI" id="CHEBI:18420"/>
    </ligand>
</feature>
<dbReference type="SUPFAM" id="SSF53649">
    <property type="entry name" value="Alkaline phosphatase-like"/>
    <property type="match status" value="1"/>
</dbReference>
<evidence type="ECO:0000256" key="3">
    <source>
        <dbReference type="PIRSR" id="PIRSR601952-2"/>
    </source>
</evidence>
<keyword evidence="3" id="KW-0862">Zinc</keyword>
<feature type="binding site" evidence="3">
    <location>
        <position position="313"/>
    </location>
    <ligand>
        <name>Zn(2+)</name>
        <dbReference type="ChEBI" id="CHEBI:29105"/>
        <label>2</label>
    </ligand>
</feature>
<organism evidence="7 8">
    <name type="scientific">Candidatus Blautia faecavium</name>
    <dbReference type="NCBI Taxonomy" id="2838487"/>
    <lineage>
        <taxon>Bacteria</taxon>
        <taxon>Bacillati</taxon>
        <taxon>Bacillota</taxon>
        <taxon>Clostridia</taxon>
        <taxon>Lachnospirales</taxon>
        <taxon>Lachnospiraceae</taxon>
        <taxon>Blautia</taxon>
    </lineage>
</organism>
<evidence type="ECO:0000256" key="6">
    <source>
        <dbReference type="SAM" id="SignalP"/>
    </source>
</evidence>
<feature type="binding site" evidence="3">
    <location>
        <position position="76"/>
    </location>
    <ligand>
        <name>Zn(2+)</name>
        <dbReference type="ChEBI" id="CHEBI:29105"/>
        <label>2</label>
    </ligand>
</feature>
<evidence type="ECO:0000313" key="8">
    <source>
        <dbReference type="Proteomes" id="UP000823842"/>
    </source>
</evidence>
<feature type="binding site" evidence="3">
    <location>
        <position position="185"/>
    </location>
    <ligand>
        <name>Mg(2+)</name>
        <dbReference type="ChEBI" id="CHEBI:18420"/>
    </ligand>
</feature>
<dbReference type="InterPro" id="IPR001952">
    <property type="entry name" value="Alkaline_phosphatase"/>
</dbReference>